<proteinExistence type="inferred from homology"/>
<accession>A0A0W0Z8F2</accession>
<dbReference type="GO" id="GO:0043684">
    <property type="term" value="C:type IV secretion system complex"/>
    <property type="evidence" value="ECO:0007669"/>
    <property type="project" value="UniProtKB-UniRule"/>
</dbReference>
<dbReference type="NCBIfam" id="TIGR02788">
    <property type="entry name" value="VirB11"/>
    <property type="match status" value="1"/>
</dbReference>
<protein>
    <recommendedName>
        <fullName evidence="2">Type IV secretion system protein</fullName>
    </recommendedName>
</protein>
<dbReference type="SUPFAM" id="SSF52540">
    <property type="entry name" value="P-loop containing nucleoside triphosphate hydrolases"/>
    <property type="match status" value="1"/>
</dbReference>
<keyword evidence="2" id="KW-0067">ATP-binding</keyword>
<evidence type="ECO:0000313" key="5">
    <source>
        <dbReference type="Proteomes" id="UP000054877"/>
    </source>
</evidence>
<gene>
    <name evidence="4" type="ORF">Lspi_0685</name>
</gene>
<dbReference type="PANTHER" id="PTHR30486:SF6">
    <property type="entry name" value="TYPE IV PILUS RETRACTATION ATPASE PILT"/>
    <property type="match status" value="1"/>
</dbReference>
<dbReference type="Gene3D" id="3.30.450.90">
    <property type="match status" value="1"/>
</dbReference>
<dbReference type="CDD" id="cd01130">
    <property type="entry name" value="VirB11-like_ATPase"/>
    <property type="match status" value="1"/>
</dbReference>
<dbReference type="Pfam" id="PF00437">
    <property type="entry name" value="T2SSE"/>
    <property type="match status" value="1"/>
</dbReference>
<reference evidence="4 5" key="1">
    <citation type="submission" date="2015-11" db="EMBL/GenBank/DDBJ databases">
        <title>Genomic analysis of 38 Legionella species identifies large and diverse effector repertoires.</title>
        <authorList>
            <person name="Burstein D."/>
            <person name="Amaro F."/>
            <person name="Zusman T."/>
            <person name="Lifshitz Z."/>
            <person name="Cohen O."/>
            <person name="Gilbert J.A."/>
            <person name="Pupko T."/>
            <person name="Shuman H.A."/>
            <person name="Segal G."/>
        </authorList>
    </citation>
    <scope>NUCLEOTIDE SEQUENCE [LARGE SCALE GENOMIC DNA]</scope>
    <source>
        <strain evidence="4 5">Mt.St.Helens-9</strain>
    </source>
</reference>
<dbReference type="Gene3D" id="3.40.50.300">
    <property type="entry name" value="P-loop containing nucleotide triphosphate hydrolases"/>
    <property type="match status" value="1"/>
</dbReference>
<dbReference type="AlphaFoldDB" id="A0A0W0Z8F2"/>
<organism evidence="4 5">
    <name type="scientific">Legionella spiritensis</name>
    <dbReference type="NCBI Taxonomy" id="452"/>
    <lineage>
        <taxon>Bacteria</taxon>
        <taxon>Pseudomonadati</taxon>
        <taxon>Pseudomonadota</taxon>
        <taxon>Gammaproteobacteria</taxon>
        <taxon>Legionellales</taxon>
        <taxon>Legionellaceae</taxon>
        <taxon>Legionella</taxon>
    </lineage>
</organism>
<dbReference type="GO" id="GO:0005524">
    <property type="term" value="F:ATP binding"/>
    <property type="evidence" value="ECO:0007669"/>
    <property type="project" value="UniProtKB-UniRule"/>
</dbReference>
<keyword evidence="5" id="KW-1185">Reference proteome</keyword>
<dbReference type="InterPro" id="IPR050921">
    <property type="entry name" value="T4SS_GSP_E_ATPase"/>
</dbReference>
<dbReference type="RefSeq" id="WP_058482635.1">
    <property type="nucleotide sequence ID" value="NZ_CAAAII010000002.1"/>
</dbReference>
<feature type="domain" description="Bacterial type II secretion system protein E" evidence="3">
    <location>
        <begin position="20"/>
        <end position="318"/>
    </location>
</feature>
<evidence type="ECO:0000256" key="2">
    <source>
        <dbReference type="RuleBase" id="RU366071"/>
    </source>
</evidence>
<dbReference type="InterPro" id="IPR014155">
    <property type="entry name" value="VirB11"/>
</dbReference>
<dbReference type="InterPro" id="IPR027417">
    <property type="entry name" value="P-loop_NTPase"/>
</dbReference>
<comment type="function">
    <text evidence="2">Part of the Type IV secretion system.</text>
</comment>
<evidence type="ECO:0000313" key="4">
    <source>
        <dbReference type="EMBL" id="KTD65368.1"/>
    </source>
</evidence>
<dbReference type="PANTHER" id="PTHR30486">
    <property type="entry name" value="TWITCHING MOTILITY PROTEIN PILT"/>
    <property type="match status" value="1"/>
</dbReference>
<name>A0A0W0Z8F2_LEGSP</name>
<dbReference type="GO" id="GO:0044097">
    <property type="term" value="P:secretion by the type IV secretion system"/>
    <property type="evidence" value="ECO:0007669"/>
    <property type="project" value="InterPro"/>
</dbReference>
<dbReference type="EMBL" id="LNYX01000007">
    <property type="protein sequence ID" value="KTD65368.1"/>
    <property type="molecule type" value="Genomic_DNA"/>
</dbReference>
<dbReference type="InterPro" id="IPR001482">
    <property type="entry name" value="T2SS/T4SS_dom"/>
</dbReference>
<dbReference type="PATRIC" id="fig|452.5.peg.751"/>
<dbReference type="STRING" id="452.Lspi_0685"/>
<dbReference type="OrthoDB" id="9810761at2"/>
<comment type="caution">
    <text evidence="4">The sequence shown here is derived from an EMBL/GenBank/DDBJ whole genome shotgun (WGS) entry which is preliminary data.</text>
</comment>
<keyword evidence="2" id="KW-0547">Nucleotide-binding</keyword>
<sequence>MEIKPSSLYAPGSEGLLTPLTRWLSDNTVSEILINKPREIFVEQGGVMRRFEVPELTTLHIKRLFTLIANENGQVLNESSPMLSGNLMDGSRVQLVMPPAARHYTLSIRRPSIAARTLEDYQYSDFYSQTQPFHVHDSAETLMTESDKVLATLYQQRRWGEFIQQAVLAKKNIVISGETSSGKTTFLNACCQHIPHQERLITLEDTFEVTLPHANQVNLLAPKRQEKEAAVLTMQDLVQGSLRLRPDRLIMGEIRGREVLDFISACVTGHNGSMTSLHAGNPKIAFLRMTQMYKLNNVPSMRDEDILRELHEVIDVIVQLQRTNAGRYVTYVYYKEAGNNTGRNA</sequence>
<dbReference type="Proteomes" id="UP000054877">
    <property type="component" value="Unassembled WGS sequence"/>
</dbReference>
<dbReference type="GO" id="GO:0016887">
    <property type="term" value="F:ATP hydrolysis activity"/>
    <property type="evidence" value="ECO:0007669"/>
    <property type="project" value="InterPro"/>
</dbReference>
<evidence type="ECO:0000256" key="1">
    <source>
        <dbReference type="ARBA" id="ARBA00006611"/>
    </source>
</evidence>
<comment type="similarity">
    <text evidence="1 2">Belongs to the GSP E family.</text>
</comment>
<evidence type="ECO:0000259" key="3">
    <source>
        <dbReference type="Pfam" id="PF00437"/>
    </source>
</evidence>